<keyword evidence="9" id="KW-1185">Reference proteome</keyword>
<dbReference type="OrthoDB" id="1935484at2759"/>
<gene>
    <name evidence="8" type="ORF">E3P99_00791</name>
</gene>
<feature type="transmembrane region" description="Helical" evidence="6">
    <location>
        <begin position="246"/>
        <end position="266"/>
    </location>
</feature>
<feature type="transmembrane region" description="Helical" evidence="6">
    <location>
        <begin position="210"/>
        <end position="234"/>
    </location>
</feature>
<evidence type="ECO:0000256" key="1">
    <source>
        <dbReference type="ARBA" id="ARBA00004141"/>
    </source>
</evidence>
<feature type="domain" description="Major facilitator superfamily (MFS) profile" evidence="7">
    <location>
        <begin position="119"/>
        <end position="542"/>
    </location>
</feature>
<evidence type="ECO:0000256" key="4">
    <source>
        <dbReference type="ARBA" id="ARBA00022989"/>
    </source>
</evidence>
<evidence type="ECO:0000256" key="6">
    <source>
        <dbReference type="SAM" id="Phobius"/>
    </source>
</evidence>
<proteinExistence type="predicted"/>
<keyword evidence="3 6" id="KW-0812">Transmembrane</keyword>
<dbReference type="EMBL" id="SPNW01000008">
    <property type="protein sequence ID" value="TIA92194.1"/>
    <property type="molecule type" value="Genomic_DNA"/>
</dbReference>
<evidence type="ECO:0000313" key="8">
    <source>
        <dbReference type="EMBL" id="TIA92194.1"/>
    </source>
</evidence>
<dbReference type="PROSITE" id="PS50850">
    <property type="entry name" value="MFS"/>
    <property type="match status" value="1"/>
</dbReference>
<keyword evidence="5 6" id="KW-0472">Membrane</keyword>
<name>A0A4T0FWM6_9BASI</name>
<evidence type="ECO:0000256" key="3">
    <source>
        <dbReference type="ARBA" id="ARBA00022692"/>
    </source>
</evidence>
<dbReference type="InterPro" id="IPR020846">
    <property type="entry name" value="MFS_dom"/>
</dbReference>
<sequence>MATESTPFMAGDFVYGAAAQSATYDVEASSSKSLDVKVEEVPPLSEDHVQRTGILSWFTRSSNQVDPDRIATQPSVFDTDDASLFEPSDKYENKHRFDPLFRWTWRDQADSTRRADFNILPWCMLLFFALDIDRSNITNATADDLLPDLGLTQADYNLGQTLSKVGFLVAELPSQLVSKRIGPDRWIPAQIIIFSVLSGAQFWMKGRASFLALRFLIAFFQGGFIPDTILYLSYFYSTTELPIRIAIFYTINPFADLVTAFLSVGMLKMRGVQGYAGWRWMFLLMALITLVIGIFAAISMPSSPTKTKSILRPKGIFNEKQEKIITNKILRDDPGKASMHNRQLLTPKMLFRSIFDWDQLPLLLLGFTFNLPSYPVKNYLQISFRDLGFSTVMSNLLTIPYIAGSIVTVVAAACLSEVVNDRGFVGTIQAIWMLPCFIALLVLKSPGPWSYFGISTVLLAYPNVQPILIAWTSANSGDVSNRTVSASLFNMFVQVSAIAGSNVYQKGDKNYTKANSALVGVLCANLLLFPATKLYYILRNKYKQRKWNAMTPEERLHYSRTTTDRANKRLDFKFTH</sequence>
<protein>
    <recommendedName>
        <fullName evidence="7">Major facilitator superfamily (MFS) profile domain-containing protein</fullName>
    </recommendedName>
</protein>
<feature type="transmembrane region" description="Helical" evidence="6">
    <location>
        <begin position="278"/>
        <end position="298"/>
    </location>
</feature>
<dbReference type="InterPro" id="IPR036259">
    <property type="entry name" value="MFS_trans_sf"/>
</dbReference>
<dbReference type="PANTHER" id="PTHR43791">
    <property type="entry name" value="PERMEASE-RELATED"/>
    <property type="match status" value="1"/>
</dbReference>
<feature type="transmembrane region" description="Helical" evidence="6">
    <location>
        <begin position="516"/>
        <end position="538"/>
    </location>
</feature>
<dbReference type="Pfam" id="PF07690">
    <property type="entry name" value="MFS_1"/>
    <property type="match status" value="1"/>
</dbReference>
<dbReference type="Gene3D" id="1.20.1250.20">
    <property type="entry name" value="MFS general substrate transporter like domains"/>
    <property type="match status" value="1"/>
</dbReference>
<accession>A0A4T0FWM6</accession>
<dbReference type="SUPFAM" id="SSF103473">
    <property type="entry name" value="MFS general substrate transporter"/>
    <property type="match status" value="1"/>
</dbReference>
<evidence type="ECO:0000256" key="2">
    <source>
        <dbReference type="ARBA" id="ARBA00022448"/>
    </source>
</evidence>
<feature type="transmembrane region" description="Helical" evidence="6">
    <location>
        <begin position="392"/>
        <end position="416"/>
    </location>
</feature>
<comment type="caution">
    <text evidence="8">The sequence shown here is derived from an EMBL/GenBank/DDBJ whole genome shotgun (WGS) entry which is preliminary data.</text>
</comment>
<feature type="transmembrane region" description="Helical" evidence="6">
    <location>
        <begin position="186"/>
        <end position="204"/>
    </location>
</feature>
<dbReference type="GO" id="GO:0016020">
    <property type="term" value="C:membrane"/>
    <property type="evidence" value="ECO:0007669"/>
    <property type="project" value="UniProtKB-SubCell"/>
</dbReference>
<reference evidence="8 9" key="1">
    <citation type="submission" date="2019-03" db="EMBL/GenBank/DDBJ databases">
        <title>Sequencing 23 genomes of Wallemia ichthyophaga.</title>
        <authorList>
            <person name="Gostincar C."/>
        </authorList>
    </citation>
    <scope>NUCLEOTIDE SEQUENCE [LARGE SCALE GENOMIC DNA]</scope>
    <source>
        <strain evidence="8 9">EXF-5753</strain>
    </source>
</reference>
<dbReference type="FunFam" id="1.20.1250.20:FF:000106">
    <property type="entry name" value="MFS transporter, putative"/>
    <property type="match status" value="1"/>
</dbReference>
<dbReference type="PANTHER" id="PTHR43791:SF65">
    <property type="entry name" value="MAJOR FACILITATOR SUPERFAMILY (MFS) PROFILE DOMAIN-CONTAINING PROTEIN-RELATED"/>
    <property type="match status" value="1"/>
</dbReference>
<evidence type="ECO:0000259" key="7">
    <source>
        <dbReference type="PROSITE" id="PS50850"/>
    </source>
</evidence>
<dbReference type="Proteomes" id="UP000310189">
    <property type="component" value="Unassembled WGS sequence"/>
</dbReference>
<evidence type="ECO:0000256" key="5">
    <source>
        <dbReference type="ARBA" id="ARBA00023136"/>
    </source>
</evidence>
<keyword evidence="2" id="KW-0813">Transport</keyword>
<dbReference type="InterPro" id="IPR011701">
    <property type="entry name" value="MFS"/>
</dbReference>
<evidence type="ECO:0000313" key="9">
    <source>
        <dbReference type="Proteomes" id="UP000310189"/>
    </source>
</evidence>
<comment type="subcellular location">
    <subcellularLocation>
        <location evidence="1">Membrane</location>
        <topology evidence="1">Multi-pass membrane protein</topology>
    </subcellularLocation>
</comment>
<feature type="transmembrane region" description="Helical" evidence="6">
    <location>
        <begin position="483"/>
        <end position="504"/>
    </location>
</feature>
<keyword evidence="4 6" id="KW-1133">Transmembrane helix</keyword>
<dbReference type="AlphaFoldDB" id="A0A4T0FWM6"/>
<feature type="transmembrane region" description="Helical" evidence="6">
    <location>
        <begin position="423"/>
        <end position="443"/>
    </location>
</feature>
<dbReference type="GO" id="GO:0022857">
    <property type="term" value="F:transmembrane transporter activity"/>
    <property type="evidence" value="ECO:0007669"/>
    <property type="project" value="InterPro"/>
</dbReference>
<feature type="transmembrane region" description="Helical" evidence="6">
    <location>
        <begin position="449"/>
        <end position="471"/>
    </location>
</feature>
<organism evidence="8 9">
    <name type="scientific">Wallemia hederae</name>
    <dbReference type="NCBI Taxonomy" id="1540922"/>
    <lineage>
        <taxon>Eukaryota</taxon>
        <taxon>Fungi</taxon>
        <taxon>Dikarya</taxon>
        <taxon>Basidiomycota</taxon>
        <taxon>Wallemiomycotina</taxon>
        <taxon>Wallemiomycetes</taxon>
        <taxon>Wallemiales</taxon>
        <taxon>Wallemiaceae</taxon>
        <taxon>Wallemia</taxon>
    </lineage>
</organism>